<dbReference type="KEGG" id="mgk:FSB76_03555"/>
<organism evidence="1 2">
    <name type="scientific">Mucilaginibacter ginsenosidivorax</name>
    <dbReference type="NCBI Taxonomy" id="862126"/>
    <lineage>
        <taxon>Bacteria</taxon>
        <taxon>Pseudomonadati</taxon>
        <taxon>Bacteroidota</taxon>
        <taxon>Sphingobacteriia</taxon>
        <taxon>Sphingobacteriales</taxon>
        <taxon>Sphingobacteriaceae</taxon>
        <taxon>Mucilaginibacter</taxon>
    </lineage>
</organism>
<dbReference type="AlphaFoldDB" id="A0A5B8W9B3"/>
<sequence>MDRKELEVLLANKNIRRDAYSLNGGLPNEAYCLDGKNGIWKTYYSERGSAVSVKEFDTENDACEYFLNWIIH</sequence>
<gene>
    <name evidence="1" type="ORF">FSB76_03555</name>
</gene>
<proteinExistence type="predicted"/>
<name>A0A5B8W9B3_9SPHI</name>
<reference evidence="1 2" key="1">
    <citation type="journal article" date="2013" name="J. Microbiol.">
        <title>Mucilaginibacter ginsenosidivorax sp. nov., with ginsenoside converting activity isolated from sediment.</title>
        <authorList>
            <person name="Kim J.K."/>
            <person name="Choi T.E."/>
            <person name="Liu Q.M."/>
            <person name="Park H.Y."/>
            <person name="Yi T.H."/>
            <person name="Yoon M.H."/>
            <person name="Kim S.C."/>
            <person name="Im W.T."/>
        </authorList>
    </citation>
    <scope>NUCLEOTIDE SEQUENCE [LARGE SCALE GENOMIC DNA]</scope>
    <source>
        <strain evidence="1 2">KHI28</strain>
    </source>
</reference>
<evidence type="ECO:0000313" key="2">
    <source>
        <dbReference type="Proteomes" id="UP000321362"/>
    </source>
</evidence>
<dbReference type="OrthoDB" id="8239791at2"/>
<protein>
    <submittedName>
        <fullName evidence="1">Uncharacterized protein</fullName>
    </submittedName>
</protein>
<dbReference type="EMBL" id="CP042437">
    <property type="protein sequence ID" value="QEC80383.1"/>
    <property type="molecule type" value="Genomic_DNA"/>
</dbReference>
<keyword evidence="2" id="KW-1185">Reference proteome</keyword>
<evidence type="ECO:0000313" key="1">
    <source>
        <dbReference type="EMBL" id="QEC80383.1"/>
    </source>
</evidence>
<dbReference type="Proteomes" id="UP000321362">
    <property type="component" value="Chromosome"/>
</dbReference>
<accession>A0A5B8W9B3</accession>